<dbReference type="Proteomes" id="UP000779900">
    <property type="component" value="Unassembled WGS sequence"/>
</dbReference>
<organism evidence="2 3">
    <name type="scientific">candidate division WOR-3 bacterium</name>
    <dbReference type="NCBI Taxonomy" id="2052148"/>
    <lineage>
        <taxon>Bacteria</taxon>
        <taxon>Bacteria division WOR-3</taxon>
    </lineage>
</organism>
<name>A0A938BR69_UNCW3</name>
<dbReference type="InterPro" id="IPR012657">
    <property type="entry name" value="23S_rRNA-intervening_sequence"/>
</dbReference>
<dbReference type="NCBIfam" id="TIGR02436">
    <property type="entry name" value="four helix bundle protein"/>
    <property type="match status" value="1"/>
</dbReference>
<comment type="caution">
    <text evidence="2">The sequence shown here is derived from an EMBL/GenBank/DDBJ whole genome shotgun (WGS) entry which is preliminary data.</text>
</comment>
<dbReference type="InterPro" id="IPR036583">
    <property type="entry name" value="23S_rRNA_IVS_sf"/>
</dbReference>
<feature type="compositionally biased region" description="Basic and acidic residues" evidence="1">
    <location>
        <begin position="116"/>
        <end position="146"/>
    </location>
</feature>
<feature type="region of interest" description="Disordered" evidence="1">
    <location>
        <begin position="115"/>
        <end position="146"/>
    </location>
</feature>
<dbReference type="AlphaFoldDB" id="A0A938BR69"/>
<evidence type="ECO:0000256" key="1">
    <source>
        <dbReference type="SAM" id="MobiDB-lite"/>
    </source>
</evidence>
<dbReference type="EMBL" id="VGIR01000026">
    <property type="protein sequence ID" value="MBM3331335.1"/>
    <property type="molecule type" value="Genomic_DNA"/>
</dbReference>
<accession>A0A938BR69</accession>
<dbReference type="Gene3D" id="1.20.1440.60">
    <property type="entry name" value="23S rRNA-intervening sequence"/>
    <property type="match status" value="1"/>
</dbReference>
<protein>
    <submittedName>
        <fullName evidence="2">Four helix bundle protein</fullName>
    </submittedName>
</protein>
<gene>
    <name evidence="2" type="ORF">FJY68_05705</name>
</gene>
<dbReference type="Pfam" id="PF05635">
    <property type="entry name" value="23S_rRNA_IVP"/>
    <property type="match status" value="1"/>
</dbReference>
<dbReference type="CDD" id="cd16377">
    <property type="entry name" value="23S_rRNA_IVP_like"/>
    <property type="match status" value="1"/>
</dbReference>
<sequence length="146" mass="16427">MRDIRNYDVFRLADRLALMVYRITVSFPSEEKYGLVSQMRRAALSIPINLAEGAARSGARDFAHFVDMALGSCEEVRCEAHVASELGYMRTADCRQLDSSYEDVSKMLNKLRCKIRNSDPRSGGERRKAEGERRSTASKEEASNGP</sequence>
<evidence type="ECO:0000313" key="2">
    <source>
        <dbReference type="EMBL" id="MBM3331335.1"/>
    </source>
</evidence>
<dbReference type="SUPFAM" id="SSF158446">
    <property type="entry name" value="IVS-encoded protein-like"/>
    <property type="match status" value="1"/>
</dbReference>
<proteinExistence type="predicted"/>
<dbReference type="PANTHER" id="PTHR38471:SF2">
    <property type="entry name" value="FOUR HELIX BUNDLE PROTEIN"/>
    <property type="match status" value="1"/>
</dbReference>
<evidence type="ECO:0000313" key="3">
    <source>
        <dbReference type="Proteomes" id="UP000779900"/>
    </source>
</evidence>
<dbReference type="PANTHER" id="PTHR38471">
    <property type="entry name" value="FOUR HELIX BUNDLE PROTEIN"/>
    <property type="match status" value="1"/>
</dbReference>
<reference evidence="2" key="1">
    <citation type="submission" date="2019-03" db="EMBL/GenBank/DDBJ databases">
        <title>Lake Tanganyika Metagenome-Assembled Genomes (MAGs).</title>
        <authorList>
            <person name="Tran P."/>
        </authorList>
    </citation>
    <scope>NUCLEOTIDE SEQUENCE</scope>
    <source>
        <strain evidence="2">K_DeepCast_150m_m2_040</strain>
    </source>
</reference>